<feature type="transmembrane region" description="Helical" evidence="6">
    <location>
        <begin position="12"/>
        <end position="35"/>
    </location>
</feature>
<evidence type="ECO:0000256" key="5">
    <source>
        <dbReference type="ARBA" id="ARBA00023136"/>
    </source>
</evidence>
<dbReference type="GO" id="GO:0008360">
    <property type="term" value="P:regulation of cell shape"/>
    <property type="evidence" value="ECO:0007669"/>
    <property type="project" value="UniProtKB-KW"/>
</dbReference>
<organism evidence="7 8">
    <name type="scientific">Ammoniphilus oxalaticus</name>
    <dbReference type="NCBI Taxonomy" id="66863"/>
    <lineage>
        <taxon>Bacteria</taxon>
        <taxon>Bacillati</taxon>
        <taxon>Bacillota</taxon>
        <taxon>Bacilli</taxon>
        <taxon>Bacillales</taxon>
        <taxon>Paenibacillaceae</taxon>
        <taxon>Aneurinibacillus group</taxon>
        <taxon>Ammoniphilus</taxon>
    </lineage>
</organism>
<feature type="transmembrane region" description="Helical" evidence="6">
    <location>
        <begin position="101"/>
        <end position="124"/>
    </location>
</feature>
<keyword evidence="3" id="KW-0133">Cell shape</keyword>
<keyword evidence="5 6" id="KW-0472">Membrane</keyword>
<dbReference type="GO" id="GO:0032153">
    <property type="term" value="C:cell division site"/>
    <property type="evidence" value="ECO:0007669"/>
    <property type="project" value="TreeGrafter"/>
</dbReference>
<comment type="caution">
    <text evidence="7">The sequence shown here is derived from an EMBL/GenBank/DDBJ whole genome shotgun (WGS) entry which is preliminary data.</text>
</comment>
<evidence type="ECO:0000256" key="1">
    <source>
        <dbReference type="ARBA" id="ARBA00004141"/>
    </source>
</evidence>
<protein>
    <submittedName>
        <fullName evidence="7">Cell division protein FtsW</fullName>
    </submittedName>
</protein>
<gene>
    <name evidence="7" type="ORF">BEP19_10755</name>
</gene>
<dbReference type="Proteomes" id="UP000284219">
    <property type="component" value="Unassembled WGS sequence"/>
</dbReference>
<keyword evidence="8" id="KW-1185">Reference proteome</keyword>
<feature type="transmembrane region" description="Helical" evidence="6">
    <location>
        <begin position="348"/>
        <end position="366"/>
    </location>
</feature>
<evidence type="ECO:0000256" key="6">
    <source>
        <dbReference type="SAM" id="Phobius"/>
    </source>
</evidence>
<dbReference type="GO" id="GO:0005886">
    <property type="term" value="C:plasma membrane"/>
    <property type="evidence" value="ECO:0007669"/>
    <property type="project" value="TreeGrafter"/>
</dbReference>
<dbReference type="PANTHER" id="PTHR30474:SF1">
    <property type="entry name" value="PEPTIDOGLYCAN GLYCOSYLTRANSFERASE MRDB"/>
    <property type="match status" value="1"/>
</dbReference>
<dbReference type="GO" id="GO:0051301">
    <property type="term" value="P:cell division"/>
    <property type="evidence" value="ECO:0007669"/>
    <property type="project" value="UniProtKB-KW"/>
</dbReference>
<evidence type="ECO:0000313" key="7">
    <source>
        <dbReference type="EMBL" id="RKD23205.1"/>
    </source>
</evidence>
<accession>A0A419SHJ2</accession>
<evidence type="ECO:0000256" key="2">
    <source>
        <dbReference type="ARBA" id="ARBA00022692"/>
    </source>
</evidence>
<comment type="subcellular location">
    <subcellularLocation>
        <location evidence="1">Membrane</location>
        <topology evidence="1">Multi-pass membrane protein</topology>
    </subcellularLocation>
</comment>
<dbReference type="InterPro" id="IPR018365">
    <property type="entry name" value="Cell_cycle_FtsW-rel_CS"/>
</dbReference>
<keyword evidence="2 6" id="KW-0812">Transmembrane</keyword>
<dbReference type="GO" id="GO:0015648">
    <property type="term" value="F:lipid-linked peptidoglycan transporter activity"/>
    <property type="evidence" value="ECO:0007669"/>
    <property type="project" value="TreeGrafter"/>
</dbReference>
<keyword evidence="4 6" id="KW-1133">Transmembrane helix</keyword>
<dbReference type="PROSITE" id="PS00428">
    <property type="entry name" value="FTSW_RODA_SPOVE"/>
    <property type="match status" value="1"/>
</dbReference>
<proteinExistence type="predicted"/>
<feature type="transmembrane region" description="Helical" evidence="6">
    <location>
        <begin position="161"/>
        <end position="178"/>
    </location>
</feature>
<dbReference type="InterPro" id="IPR001182">
    <property type="entry name" value="FtsW/RodA"/>
</dbReference>
<dbReference type="OrthoDB" id="9812661at2"/>
<evidence type="ECO:0000313" key="8">
    <source>
        <dbReference type="Proteomes" id="UP000284219"/>
    </source>
</evidence>
<feature type="transmembrane region" description="Helical" evidence="6">
    <location>
        <begin position="282"/>
        <end position="302"/>
    </location>
</feature>
<feature type="transmembrane region" description="Helical" evidence="6">
    <location>
        <begin position="136"/>
        <end position="155"/>
    </location>
</feature>
<dbReference type="EMBL" id="MCHY01000009">
    <property type="protein sequence ID" value="RKD23205.1"/>
    <property type="molecule type" value="Genomic_DNA"/>
</dbReference>
<dbReference type="Pfam" id="PF01098">
    <property type="entry name" value="FTSW_RODA_SPOVE"/>
    <property type="match status" value="1"/>
</dbReference>
<name>A0A419SHJ2_9BACL</name>
<evidence type="ECO:0000256" key="3">
    <source>
        <dbReference type="ARBA" id="ARBA00022960"/>
    </source>
</evidence>
<evidence type="ECO:0000256" key="4">
    <source>
        <dbReference type="ARBA" id="ARBA00022989"/>
    </source>
</evidence>
<reference evidence="7 8" key="1">
    <citation type="submission" date="2016-08" db="EMBL/GenBank/DDBJ databases">
        <title>Novel Firmicute Genomes.</title>
        <authorList>
            <person name="Poppleton D.I."/>
            <person name="Gribaldo S."/>
        </authorList>
    </citation>
    <scope>NUCLEOTIDE SEQUENCE [LARGE SCALE GENOMIC DNA]</scope>
    <source>
        <strain evidence="7 8">RAOx-1</strain>
    </source>
</reference>
<keyword evidence="7" id="KW-0132">Cell division</keyword>
<feature type="transmembrane region" description="Helical" evidence="6">
    <location>
        <begin position="314"/>
        <end position="336"/>
    </location>
</feature>
<keyword evidence="7" id="KW-0131">Cell cycle</keyword>
<feature type="transmembrane region" description="Helical" evidence="6">
    <location>
        <begin position="47"/>
        <end position="64"/>
    </location>
</feature>
<sequence>MSSEFIKKVKKIDFVILGVLLGLHLISTLAVYSATSSTTLEGLYKNNLIYFVAFFLLMIFMSLLDYRPLVERFSPIMYGFGILLLILLLLTGKKVNGSIRWIHIGSFEFQPSELVKVFLIFYLAKWLSRREGESLRFIRDVIPACIISLFPAALVYKQPDMGTAIILVGICLGMLWIANIPAKQFVIGISLIVFAIVQTTVLYFTKFELLSTLLKPHQLGRIQTFLDPVNSPDGGWHVVNSMTAIGSGQLVGKGYINGHYVHEGFIPYVYSDSIFVVIGEEFGFLGSSVLLLLYIVLIYRLVEIAMKCTDIKGAYIIVGVISMIFAQVFENIAMHIGMMPLTGISLPFVSYGGSSLLINMALIGVAQSVKIHQNRFGFID</sequence>
<dbReference type="PANTHER" id="PTHR30474">
    <property type="entry name" value="CELL CYCLE PROTEIN"/>
    <property type="match status" value="1"/>
</dbReference>
<feature type="transmembrane region" description="Helical" evidence="6">
    <location>
        <begin position="76"/>
        <end position="95"/>
    </location>
</feature>
<feature type="transmembrane region" description="Helical" evidence="6">
    <location>
        <begin position="185"/>
        <end position="205"/>
    </location>
</feature>
<dbReference type="AlphaFoldDB" id="A0A419SHJ2"/>